<reference evidence="2" key="1">
    <citation type="journal article" date="2023" name="Genome Biol. Evol.">
        <title>First Whole Genome Sequence and Flow Cytometry Genome Size Data for the Lichen-Forming Fungus Ramalina farinacea (Ascomycota).</title>
        <authorList>
            <person name="Llewellyn T."/>
            <person name="Mian S."/>
            <person name="Hill R."/>
            <person name="Leitch I.J."/>
            <person name="Gaya E."/>
        </authorList>
    </citation>
    <scope>NUCLEOTIDE SEQUENCE</scope>
    <source>
        <strain evidence="2">LIQ254RAFAR</strain>
    </source>
</reference>
<dbReference type="Proteomes" id="UP001161017">
    <property type="component" value="Unassembled WGS sequence"/>
</dbReference>
<evidence type="ECO:0000256" key="1">
    <source>
        <dbReference type="SAM" id="MobiDB-lite"/>
    </source>
</evidence>
<accession>A0AA43TUP7</accession>
<comment type="caution">
    <text evidence="2">The sequence shown here is derived from an EMBL/GenBank/DDBJ whole genome shotgun (WGS) entry which is preliminary data.</text>
</comment>
<gene>
    <name evidence="2" type="ORF">OHK93_007794</name>
</gene>
<dbReference type="AlphaFoldDB" id="A0AA43TUP7"/>
<dbReference type="EMBL" id="JAPUFD010000007">
    <property type="protein sequence ID" value="MDI1488519.1"/>
    <property type="molecule type" value="Genomic_DNA"/>
</dbReference>
<proteinExistence type="predicted"/>
<evidence type="ECO:0000313" key="2">
    <source>
        <dbReference type="EMBL" id="MDI1488519.1"/>
    </source>
</evidence>
<feature type="compositionally biased region" description="Basic and acidic residues" evidence="1">
    <location>
        <begin position="8"/>
        <end position="20"/>
    </location>
</feature>
<name>A0AA43TUP7_9LECA</name>
<feature type="compositionally biased region" description="Polar residues" evidence="1">
    <location>
        <begin position="67"/>
        <end position="86"/>
    </location>
</feature>
<organism evidence="2 3">
    <name type="scientific">Ramalina farinacea</name>
    <dbReference type="NCBI Taxonomy" id="258253"/>
    <lineage>
        <taxon>Eukaryota</taxon>
        <taxon>Fungi</taxon>
        <taxon>Dikarya</taxon>
        <taxon>Ascomycota</taxon>
        <taxon>Pezizomycotina</taxon>
        <taxon>Lecanoromycetes</taxon>
        <taxon>OSLEUM clade</taxon>
        <taxon>Lecanoromycetidae</taxon>
        <taxon>Lecanorales</taxon>
        <taxon>Lecanorineae</taxon>
        <taxon>Ramalinaceae</taxon>
        <taxon>Ramalina</taxon>
    </lineage>
</organism>
<feature type="region of interest" description="Disordered" evidence="1">
    <location>
        <begin position="1"/>
        <end position="108"/>
    </location>
</feature>
<protein>
    <submittedName>
        <fullName evidence="2">Uncharacterized protein</fullName>
    </submittedName>
</protein>
<evidence type="ECO:0000313" key="3">
    <source>
        <dbReference type="Proteomes" id="UP001161017"/>
    </source>
</evidence>
<keyword evidence="3" id="KW-1185">Reference proteome</keyword>
<sequence length="108" mass="11021">MSNASEGTKSKADIIEERRTNLPLPEDPPVKSDWNSADASKVNVGSGGVESDISYGGGSDSLRGPATSESSVRTQGDTFGKNSGEPNSGIGREGAEGLGGLPKDALKK</sequence>